<reference evidence="1" key="1">
    <citation type="submission" date="2022-07" db="EMBL/GenBank/DDBJ databases">
        <title>Phylogenomic reconstructions and comparative analyses of Kickxellomycotina fungi.</title>
        <authorList>
            <person name="Reynolds N.K."/>
            <person name="Stajich J.E."/>
            <person name="Barry K."/>
            <person name="Grigoriev I.V."/>
            <person name="Crous P."/>
            <person name="Smith M.E."/>
        </authorList>
    </citation>
    <scope>NUCLEOTIDE SEQUENCE</scope>
    <source>
        <strain evidence="1">NRRL 1565</strain>
    </source>
</reference>
<proteinExistence type="predicted"/>
<keyword evidence="2" id="KW-1185">Reference proteome</keyword>
<name>A0A9W8HPN3_9FUNG</name>
<accession>A0A9W8HPN3</accession>
<sequence length="209" mass="23289">MVQSLNTAALRSAWKLLRRPSLLMPQMVVSDIRDIPFVGLHRVGIRYLVFDKDNCLTAPYIDQIHPEFEHAWRQCLSIFPRRNILIVSNSAGTRDDPGGQGAERVEQGLGVPVLRHIEKKPRCGAEILAAFGTNRPADIAVVGDRLFTDVALANLNGMVAIWTQVIVSEKGDNRAAALLRALEHRLYNLAIHIRDVYLLFGKLCKSLGC</sequence>
<protein>
    <recommendedName>
        <fullName evidence="3">HAD-superfamily phosphatase</fullName>
    </recommendedName>
</protein>
<dbReference type="GO" id="GO:0005739">
    <property type="term" value="C:mitochondrion"/>
    <property type="evidence" value="ECO:0007669"/>
    <property type="project" value="TreeGrafter"/>
</dbReference>
<dbReference type="InterPro" id="IPR023214">
    <property type="entry name" value="HAD_sf"/>
</dbReference>
<evidence type="ECO:0008006" key="3">
    <source>
        <dbReference type="Google" id="ProtNLM"/>
    </source>
</evidence>
<dbReference type="EMBL" id="JANBUO010002682">
    <property type="protein sequence ID" value="KAJ2794018.1"/>
    <property type="molecule type" value="Genomic_DNA"/>
</dbReference>
<dbReference type="Pfam" id="PF09419">
    <property type="entry name" value="PGP_phosphatase"/>
    <property type="match status" value="1"/>
</dbReference>
<dbReference type="NCBIfam" id="TIGR01668">
    <property type="entry name" value="YqeG_hyp_ppase"/>
    <property type="match status" value="1"/>
</dbReference>
<evidence type="ECO:0000313" key="1">
    <source>
        <dbReference type="EMBL" id="KAJ2794018.1"/>
    </source>
</evidence>
<dbReference type="InterPro" id="IPR027706">
    <property type="entry name" value="PGP_Pase"/>
</dbReference>
<dbReference type="SUPFAM" id="SSF56784">
    <property type="entry name" value="HAD-like"/>
    <property type="match status" value="1"/>
</dbReference>
<dbReference type="GO" id="GO:0008962">
    <property type="term" value="F:phosphatidylglycerophosphatase activity"/>
    <property type="evidence" value="ECO:0007669"/>
    <property type="project" value="InterPro"/>
</dbReference>
<dbReference type="OrthoDB" id="198652at2759"/>
<dbReference type="PANTHER" id="PTHR19288">
    <property type="entry name" value="4-NITROPHENYLPHOSPHATASE-RELATED"/>
    <property type="match status" value="1"/>
</dbReference>
<dbReference type="InterPro" id="IPR010021">
    <property type="entry name" value="PGPP1/Gep4"/>
</dbReference>
<dbReference type="GO" id="GO:0032049">
    <property type="term" value="P:cardiolipin biosynthetic process"/>
    <property type="evidence" value="ECO:0007669"/>
    <property type="project" value="TreeGrafter"/>
</dbReference>
<dbReference type="Proteomes" id="UP001140094">
    <property type="component" value="Unassembled WGS sequence"/>
</dbReference>
<organism evidence="1 2">
    <name type="scientific">Coemansia guatemalensis</name>
    <dbReference type="NCBI Taxonomy" id="2761395"/>
    <lineage>
        <taxon>Eukaryota</taxon>
        <taxon>Fungi</taxon>
        <taxon>Fungi incertae sedis</taxon>
        <taxon>Zoopagomycota</taxon>
        <taxon>Kickxellomycotina</taxon>
        <taxon>Kickxellomycetes</taxon>
        <taxon>Kickxellales</taxon>
        <taxon>Kickxellaceae</taxon>
        <taxon>Coemansia</taxon>
    </lineage>
</organism>
<gene>
    <name evidence="1" type="ORF">H4R20_006362</name>
</gene>
<comment type="caution">
    <text evidence="1">The sequence shown here is derived from an EMBL/GenBank/DDBJ whole genome shotgun (WGS) entry which is preliminary data.</text>
</comment>
<dbReference type="PANTHER" id="PTHR19288:SF25">
    <property type="entry name" value="PHOSPHATIDYLGLYCEROPHOSPHATASE GEP4, MITOCHONDRIAL"/>
    <property type="match status" value="1"/>
</dbReference>
<dbReference type="Gene3D" id="3.40.50.1000">
    <property type="entry name" value="HAD superfamily/HAD-like"/>
    <property type="match status" value="1"/>
</dbReference>
<dbReference type="InterPro" id="IPR036412">
    <property type="entry name" value="HAD-like_sf"/>
</dbReference>
<evidence type="ECO:0000313" key="2">
    <source>
        <dbReference type="Proteomes" id="UP001140094"/>
    </source>
</evidence>
<dbReference type="AlphaFoldDB" id="A0A9W8HPN3"/>